<feature type="binding site" evidence="8">
    <location>
        <position position="169"/>
    </location>
    <ligand>
        <name>L-aspartate</name>
        <dbReference type="ChEBI" id="CHEBI:29991"/>
    </ligand>
</feature>
<dbReference type="STRING" id="98804.BTSPAZIEG_0208"/>
<dbReference type="InterPro" id="IPR004115">
    <property type="entry name" value="GAD-like_sf"/>
</dbReference>
<keyword evidence="6 8" id="KW-0648">Protein biosynthesis</keyword>
<dbReference type="HAMAP" id="MF_00044">
    <property type="entry name" value="Asp_tRNA_synth_type1"/>
    <property type="match status" value="1"/>
</dbReference>
<dbReference type="Gene3D" id="3.30.1360.30">
    <property type="entry name" value="GAD-like domain"/>
    <property type="match status" value="1"/>
</dbReference>
<dbReference type="SUPFAM" id="SSF55681">
    <property type="entry name" value="Class II aaRS and biotin synthetases"/>
    <property type="match status" value="1"/>
</dbReference>
<dbReference type="GO" id="GO:0004815">
    <property type="term" value="F:aspartate-tRNA ligase activity"/>
    <property type="evidence" value="ECO:0007669"/>
    <property type="project" value="UniProtKB-UniRule"/>
</dbReference>
<dbReference type="GO" id="GO:0005737">
    <property type="term" value="C:cytoplasm"/>
    <property type="evidence" value="ECO:0007669"/>
    <property type="project" value="UniProtKB-SubCell"/>
</dbReference>
<evidence type="ECO:0000313" key="10">
    <source>
        <dbReference type="EMBL" id="CUR53183.1"/>
    </source>
</evidence>
<name>A0A161K2F5_BUCTT</name>
<gene>
    <name evidence="8 10" type="primary">aspS</name>
    <name evidence="10" type="ORF">BTSPAZIEG_0208</name>
</gene>
<keyword evidence="2 8" id="KW-0963">Cytoplasm</keyword>
<comment type="catalytic activity">
    <reaction evidence="8">
        <text>tRNA(Asp) + L-aspartate + ATP = L-aspartyl-tRNA(Asp) + AMP + diphosphate</text>
        <dbReference type="Rhea" id="RHEA:19649"/>
        <dbReference type="Rhea" id="RHEA-COMP:9660"/>
        <dbReference type="Rhea" id="RHEA-COMP:9678"/>
        <dbReference type="ChEBI" id="CHEBI:29991"/>
        <dbReference type="ChEBI" id="CHEBI:30616"/>
        <dbReference type="ChEBI" id="CHEBI:33019"/>
        <dbReference type="ChEBI" id="CHEBI:78442"/>
        <dbReference type="ChEBI" id="CHEBI:78516"/>
        <dbReference type="ChEBI" id="CHEBI:456215"/>
        <dbReference type="EC" id="6.1.1.12"/>
    </reaction>
</comment>
<keyword evidence="4 8" id="KW-0547">Nucleotide-binding</keyword>
<keyword evidence="3 8" id="KW-0436">Ligase</keyword>
<dbReference type="SUPFAM" id="SSF55261">
    <property type="entry name" value="GAD domain-like"/>
    <property type="match status" value="1"/>
</dbReference>
<dbReference type="PANTHER" id="PTHR22594">
    <property type="entry name" value="ASPARTYL/LYSYL-TRNA SYNTHETASE"/>
    <property type="match status" value="1"/>
</dbReference>
<dbReference type="InterPro" id="IPR004365">
    <property type="entry name" value="NA-bd_OB_tRNA"/>
</dbReference>
<keyword evidence="5 8" id="KW-0067">ATP-binding</keyword>
<dbReference type="Gene3D" id="2.40.50.140">
    <property type="entry name" value="Nucleic acid-binding proteins"/>
    <property type="match status" value="1"/>
</dbReference>
<evidence type="ECO:0000256" key="4">
    <source>
        <dbReference type="ARBA" id="ARBA00022741"/>
    </source>
</evidence>
<feature type="binding site" evidence="8">
    <location>
        <position position="448"/>
    </location>
    <ligand>
        <name>L-aspartate</name>
        <dbReference type="ChEBI" id="CHEBI:29991"/>
    </ligand>
</feature>
<dbReference type="PATRIC" id="fig|98804.3.peg.198"/>
<sequence>MRTTKCGNLKNIHIKKKIVLCGWVEKIRNLGKLIFLQLRDRYGISQIVFNTKFLKKFPEVAQIKLEFCMQIIGIVQKKKNHNNLKKIENYEVVAQQYKIFNKTLPIPFDYTQKNKEEIRLKYRYLDLRNKKMINNLKIRNLITSLTRKYLEKNNFLEIETPILTKSTPEGAENFLINSQYLGKYYALPQSPQLFKQMLMIAGLDKYYQIARCFRNEDLRSDRQPEFTQIDIEVSFMKSIKLQKFIEILITKIWLKILKVKLDIFPKLTYKKSLKYYATDKPDLRNPLQFQDITKILKKKWNIFFSNFQYLKNTQKIVTLHISKGLLLFKKNNFNNYKKILKKFNIKNFYVITILENIIQINDLLSKKILPDMYNLCKKIIFFLKCIKNDILFIFVNTKNTINKALSTLRTKIGKDLNLIQENLWKPVWIIDFPLFKINKKNKNLKSIHHPFTAPKKYSQKITKENSLKIISSAYDLVINGYEIGGGSQRIYDFLLQKKIFDLLNIEYKEQEKNFDFFLNALKYGTPPHAGLALGLDRIVMLLTKSKTIKDVIAFPKSNTAICLLTGAPNE</sequence>
<evidence type="ECO:0000256" key="2">
    <source>
        <dbReference type="ARBA" id="ARBA00022490"/>
    </source>
</evidence>
<dbReference type="Gene3D" id="3.30.930.10">
    <property type="entry name" value="Bira Bifunctional Protein, Domain 2"/>
    <property type="match status" value="1"/>
</dbReference>
<dbReference type="SUPFAM" id="SSF50249">
    <property type="entry name" value="Nucleic acid-binding proteins"/>
    <property type="match status" value="1"/>
</dbReference>
<dbReference type="InterPro" id="IPR012340">
    <property type="entry name" value="NA-bd_OB-fold"/>
</dbReference>
<dbReference type="GO" id="GO:0006422">
    <property type="term" value="P:aspartyl-tRNA aminoacylation"/>
    <property type="evidence" value="ECO:0007669"/>
    <property type="project" value="UniProtKB-UniRule"/>
</dbReference>
<reference evidence="11" key="1">
    <citation type="submission" date="2015-10" db="EMBL/GenBank/DDBJ databases">
        <authorList>
            <person name="Manzano-Marin A."/>
            <person name="Manzano-Marin A."/>
        </authorList>
    </citation>
    <scope>NUCLEOTIDE SEQUENCE [LARGE SCALE GENOMIC DNA]</scope>
    <source>
        <strain evidence="11">BTs</strain>
    </source>
</reference>
<feature type="binding site" evidence="8">
    <location>
        <begin position="214"/>
        <end position="216"/>
    </location>
    <ligand>
        <name>ATP</name>
        <dbReference type="ChEBI" id="CHEBI:30616"/>
    </ligand>
</feature>
<dbReference type="Proteomes" id="UP000243633">
    <property type="component" value="Chromosome 1"/>
</dbReference>
<feature type="region of interest" description="Aspartate" evidence="8">
    <location>
        <begin position="192"/>
        <end position="195"/>
    </location>
</feature>
<feature type="domain" description="Aminoacyl-transfer RNA synthetases class-II family profile" evidence="9">
    <location>
        <begin position="136"/>
        <end position="555"/>
    </location>
</feature>
<evidence type="ECO:0000313" key="11">
    <source>
        <dbReference type="Proteomes" id="UP000243633"/>
    </source>
</evidence>
<comment type="subunit">
    <text evidence="8">Homodimer.</text>
</comment>
<comment type="caution">
    <text evidence="8">Lacks conserved residue(s) required for the propagation of feature annotation.</text>
</comment>
<evidence type="ECO:0000256" key="3">
    <source>
        <dbReference type="ARBA" id="ARBA00022598"/>
    </source>
</evidence>
<comment type="function">
    <text evidence="8">Catalyzes the attachment of L-aspartate to tRNA(Asp) in a two-step reaction: L-aspartate is first activated by ATP to form Asp-AMP and then transferred to the acceptor end of tRNA(Asp).</text>
</comment>
<dbReference type="RefSeq" id="WP_075472613.1">
    <property type="nucleotide sequence ID" value="NZ_LN890285.1"/>
</dbReference>
<protein>
    <recommendedName>
        <fullName evidence="8">Aspartate--tRNA ligase</fullName>
        <ecNumber evidence="8">6.1.1.12</ecNumber>
    </recommendedName>
    <alternativeName>
        <fullName evidence="8">Aspartyl-tRNA synthetase</fullName>
        <shortName evidence="8">AspRS</shortName>
    </alternativeName>
</protein>
<dbReference type="NCBIfam" id="NF001750">
    <property type="entry name" value="PRK00476.1"/>
    <property type="match status" value="1"/>
</dbReference>
<keyword evidence="11" id="KW-1185">Reference proteome</keyword>
<comment type="similarity">
    <text evidence="1 8">Belongs to the class-II aminoacyl-tRNA synthetase family. Type 1 subfamily.</text>
</comment>
<feature type="binding site" evidence="8">
    <location>
        <position position="489"/>
    </location>
    <ligand>
        <name>L-aspartate</name>
        <dbReference type="ChEBI" id="CHEBI:29991"/>
    </ligand>
</feature>
<dbReference type="InterPro" id="IPR004524">
    <property type="entry name" value="Asp-tRNA-ligase_1"/>
</dbReference>
<accession>A0A161K2F5</accession>
<evidence type="ECO:0000256" key="5">
    <source>
        <dbReference type="ARBA" id="ARBA00022840"/>
    </source>
</evidence>
<dbReference type="InterPro" id="IPR045864">
    <property type="entry name" value="aa-tRNA-synth_II/BPL/LPL"/>
</dbReference>
<dbReference type="Pfam" id="PF01336">
    <property type="entry name" value="tRNA_anti-codon"/>
    <property type="match status" value="1"/>
</dbReference>
<dbReference type="CDD" id="cd04317">
    <property type="entry name" value="EcAspRS_like_N"/>
    <property type="match status" value="1"/>
</dbReference>
<evidence type="ECO:0000256" key="1">
    <source>
        <dbReference type="ARBA" id="ARBA00006303"/>
    </source>
</evidence>
<dbReference type="InterPro" id="IPR004364">
    <property type="entry name" value="Aa-tRNA-synt_II"/>
</dbReference>
<dbReference type="AlphaFoldDB" id="A0A161K2F5"/>
<feature type="binding site" evidence="8">
    <location>
        <position position="214"/>
    </location>
    <ligand>
        <name>L-aspartate</name>
        <dbReference type="ChEBI" id="CHEBI:29991"/>
    </ligand>
</feature>
<keyword evidence="7 8" id="KW-0030">Aminoacyl-tRNA synthetase</keyword>
<dbReference type="NCBIfam" id="TIGR00459">
    <property type="entry name" value="aspS_bact"/>
    <property type="match status" value="1"/>
</dbReference>
<feature type="binding site" evidence="8">
    <location>
        <position position="482"/>
    </location>
    <ligand>
        <name>ATP</name>
        <dbReference type="ChEBI" id="CHEBI:30616"/>
    </ligand>
</feature>
<organism evidence="10 11">
    <name type="scientific">Buchnera aphidicola subsp. Tuberolachnus salignus</name>
    <dbReference type="NCBI Taxonomy" id="98804"/>
    <lineage>
        <taxon>Bacteria</taxon>
        <taxon>Pseudomonadati</taxon>
        <taxon>Pseudomonadota</taxon>
        <taxon>Gammaproteobacteria</taxon>
        <taxon>Enterobacterales</taxon>
        <taxon>Erwiniaceae</taxon>
        <taxon>Buchnera</taxon>
    </lineage>
</organism>
<dbReference type="PRINTS" id="PR01042">
    <property type="entry name" value="TRNASYNTHASP"/>
</dbReference>
<evidence type="ECO:0000259" key="9">
    <source>
        <dbReference type="PROSITE" id="PS50862"/>
    </source>
</evidence>
<feature type="binding site" evidence="8">
    <location>
        <begin position="534"/>
        <end position="537"/>
    </location>
    <ligand>
        <name>ATP</name>
        <dbReference type="ChEBI" id="CHEBI:30616"/>
    </ligand>
</feature>
<dbReference type="EC" id="6.1.1.12" evidence="8"/>
<evidence type="ECO:0000256" key="7">
    <source>
        <dbReference type="ARBA" id="ARBA00023146"/>
    </source>
</evidence>
<dbReference type="Pfam" id="PF00152">
    <property type="entry name" value="tRNA-synt_2"/>
    <property type="match status" value="1"/>
</dbReference>
<proteinExistence type="inferred from homology"/>
<comment type="subcellular location">
    <subcellularLocation>
        <location evidence="8">Cytoplasm</location>
    </subcellularLocation>
</comment>
<dbReference type="PANTHER" id="PTHR22594:SF5">
    <property type="entry name" value="ASPARTATE--TRNA LIGASE, MITOCHONDRIAL"/>
    <property type="match status" value="1"/>
</dbReference>
<dbReference type="InterPro" id="IPR002312">
    <property type="entry name" value="Asp/Asn-tRNA-synth_IIb"/>
</dbReference>
<feature type="binding site" evidence="8">
    <location>
        <position position="223"/>
    </location>
    <ligand>
        <name>ATP</name>
        <dbReference type="ChEBI" id="CHEBI:30616"/>
    </ligand>
</feature>
<evidence type="ECO:0000256" key="6">
    <source>
        <dbReference type="ARBA" id="ARBA00022917"/>
    </source>
</evidence>
<dbReference type="InterPro" id="IPR006195">
    <property type="entry name" value="aa-tRNA-synth_II"/>
</dbReference>
<dbReference type="GO" id="GO:0003676">
    <property type="term" value="F:nucleic acid binding"/>
    <property type="evidence" value="ECO:0007669"/>
    <property type="project" value="InterPro"/>
</dbReference>
<dbReference type="InterPro" id="IPR047089">
    <property type="entry name" value="Asp-tRNA-ligase_1_N"/>
</dbReference>
<evidence type="ECO:0000256" key="8">
    <source>
        <dbReference type="HAMAP-Rule" id="MF_00044"/>
    </source>
</evidence>
<dbReference type="OrthoDB" id="9762036at2"/>
<dbReference type="PROSITE" id="PS50862">
    <property type="entry name" value="AA_TRNA_LIGASE_II"/>
    <property type="match status" value="1"/>
</dbReference>
<dbReference type="GO" id="GO:0005524">
    <property type="term" value="F:ATP binding"/>
    <property type="evidence" value="ECO:0007669"/>
    <property type="project" value="UniProtKB-UniRule"/>
</dbReference>
<dbReference type="EMBL" id="LN890285">
    <property type="protein sequence ID" value="CUR53183.1"/>
    <property type="molecule type" value="Genomic_DNA"/>
</dbReference>